<feature type="domain" description="Cyclic nucleotide-binding" evidence="1">
    <location>
        <begin position="10"/>
        <end position="120"/>
    </location>
</feature>
<evidence type="ECO:0000313" key="2">
    <source>
        <dbReference type="EMBL" id="QGT77811.1"/>
    </source>
</evidence>
<protein>
    <submittedName>
        <fullName evidence="2">Cyclic nucleotide-binding domain-containing protein</fullName>
    </submittedName>
</protein>
<dbReference type="KEGG" id="ghl:GM160_02270"/>
<dbReference type="GO" id="GO:0005829">
    <property type="term" value="C:cytosol"/>
    <property type="evidence" value="ECO:0007669"/>
    <property type="project" value="TreeGrafter"/>
</dbReference>
<dbReference type="GO" id="GO:0003700">
    <property type="term" value="F:DNA-binding transcription factor activity"/>
    <property type="evidence" value="ECO:0007669"/>
    <property type="project" value="TreeGrafter"/>
</dbReference>
<accession>A0A6I6D3A5</accession>
<dbReference type="EMBL" id="CP046415">
    <property type="protein sequence ID" value="QGT77811.1"/>
    <property type="molecule type" value="Genomic_DNA"/>
</dbReference>
<dbReference type="Gene3D" id="2.60.120.10">
    <property type="entry name" value="Jelly Rolls"/>
    <property type="match status" value="1"/>
</dbReference>
<keyword evidence="3" id="KW-1185">Reference proteome</keyword>
<dbReference type="PROSITE" id="PS50042">
    <property type="entry name" value="CNMP_BINDING_3"/>
    <property type="match status" value="1"/>
</dbReference>
<dbReference type="Proteomes" id="UP000427716">
    <property type="component" value="Chromosome"/>
</dbReference>
<dbReference type="SMART" id="SM00100">
    <property type="entry name" value="cNMP"/>
    <property type="match status" value="1"/>
</dbReference>
<dbReference type="SUPFAM" id="SSF51206">
    <property type="entry name" value="cAMP-binding domain-like"/>
    <property type="match status" value="1"/>
</dbReference>
<evidence type="ECO:0000259" key="1">
    <source>
        <dbReference type="PROSITE" id="PS50042"/>
    </source>
</evidence>
<dbReference type="PANTHER" id="PTHR24567:SF26">
    <property type="entry name" value="REGULATORY PROTEIN YEIL"/>
    <property type="match status" value="1"/>
</dbReference>
<dbReference type="InterPro" id="IPR050397">
    <property type="entry name" value="Env_Response_Regulators"/>
</dbReference>
<name>A0A6I6D3A5_9GAMM</name>
<organism evidence="2 3">
    <name type="scientific">Guyparkeria halophila</name>
    <dbReference type="NCBI Taxonomy" id="47960"/>
    <lineage>
        <taxon>Bacteria</taxon>
        <taxon>Pseudomonadati</taxon>
        <taxon>Pseudomonadota</taxon>
        <taxon>Gammaproteobacteria</taxon>
        <taxon>Chromatiales</taxon>
        <taxon>Thioalkalibacteraceae</taxon>
        <taxon>Guyparkeria</taxon>
    </lineage>
</organism>
<dbReference type="CDD" id="cd00038">
    <property type="entry name" value="CAP_ED"/>
    <property type="match status" value="1"/>
</dbReference>
<dbReference type="InterPro" id="IPR014710">
    <property type="entry name" value="RmlC-like_jellyroll"/>
</dbReference>
<dbReference type="InterPro" id="IPR018490">
    <property type="entry name" value="cNMP-bd_dom_sf"/>
</dbReference>
<proteinExistence type="predicted"/>
<dbReference type="RefSeq" id="WP_125199575.1">
    <property type="nucleotide sequence ID" value="NZ_CP046415.1"/>
</dbReference>
<gene>
    <name evidence="2" type="ORF">GM160_02270</name>
</gene>
<evidence type="ECO:0000313" key="3">
    <source>
        <dbReference type="Proteomes" id="UP000427716"/>
    </source>
</evidence>
<dbReference type="InterPro" id="IPR000595">
    <property type="entry name" value="cNMP-bd_dom"/>
</dbReference>
<reference evidence="2 3" key="1">
    <citation type="submission" date="2019-11" db="EMBL/GenBank/DDBJ databases">
        <authorList>
            <person name="Zhang J."/>
            <person name="Sun C."/>
        </authorList>
    </citation>
    <scope>NUCLEOTIDE SEQUENCE [LARGE SCALE GENOMIC DNA]</scope>
    <source>
        <strain evidence="3">sp2</strain>
    </source>
</reference>
<sequence length="162" mass="18550">MMTDNDRDALVDFLARHVDTQILTHAEVSAFLDFCDFEIIERGRIIADIGEVGESLYFLLDGTAELIVGPTTNEVPVGQIHAGEMLGEMSFFDRQPRNVRMRARSSVRLLRLPREKYNRLRLEHPVFTVLLLEYAIVSLDHLYRRTSTDVAQLNQYIHSMGG</sequence>
<dbReference type="PANTHER" id="PTHR24567">
    <property type="entry name" value="CRP FAMILY TRANSCRIPTIONAL REGULATORY PROTEIN"/>
    <property type="match status" value="1"/>
</dbReference>
<dbReference type="Pfam" id="PF00027">
    <property type="entry name" value="cNMP_binding"/>
    <property type="match status" value="1"/>
</dbReference>
<dbReference type="AlphaFoldDB" id="A0A6I6D3A5"/>